<keyword evidence="2" id="KW-0255">Endonuclease</keyword>
<keyword evidence="4" id="KW-0269">Exonuclease</keyword>
<evidence type="ECO:0000256" key="3">
    <source>
        <dbReference type="ARBA" id="ARBA00022801"/>
    </source>
</evidence>
<evidence type="ECO:0000256" key="2">
    <source>
        <dbReference type="ARBA" id="ARBA00022759"/>
    </source>
</evidence>
<protein>
    <submittedName>
        <fullName evidence="5">Uncharacterized protein</fullName>
    </submittedName>
</protein>
<keyword evidence="6" id="KW-1185">Reference proteome</keyword>
<evidence type="ECO:0000256" key="1">
    <source>
        <dbReference type="ARBA" id="ARBA00022722"/>
    </source>
</evidence>
<reference evidence="5" key="1">
    <citation type="journal article" date="2023" name="Insect Mol. Biol.">
        <title>Genome sequencing provides insights into the evolution of gene families encoding plant cell wall-degrading enzymes in longhorned beetles.</title>
        <authorList>
            <person name="Shin N.R."/>
            <person name="Okamura Y."/>
            <person name="Kirsch R."/>
            <person name="Pauchet Y."/>
        </authorList>
    </citation>
    <scope>NUCLEOTIDE SEQUENCE</scope>
    <source>
        <strain evidence="5">MMC_N1</strain>
    </source>
</reference>
<dbReference type="Proteomes" id="UP001162164">
    <property type="component" value="Unassembled WGS sequence"/>
</dbReference>
<dbReference type="Pfam" id="PF01771">
    <property type="entry name" value="Viral_alk_exo"/>
    <property type="match status" value="1"/>
</dbReference>
<dbReference type="InterPro" id="IPR011335">
    <property type="entry name" value="Restrct_endonuc-II-like"/>
</dbReference>
<dbReference type="SUPFAM" id="SSF52980">
    <property type="entry name" value="Restriction endonuclease-like"/>
    <property type="match status" value="1"/>
</dbReference>
<keyword evidence="3" id="KW-0378">Hydrolase</keyword>
<keyword evidence="1" id="KW-0540">Nuclease</keyword>
<name>A0ABQ9JB81_9CUCU</name>
<evidence type="ECO:0000256" key="4">
    <source>
        <dbReference type="ARBA" id="ARBA00022839"/>
    </source>
</evidence>
<gene>
    <name evidence="5" type="ORF">NQ317_012426</name>
</gene>
<dbReference type="EMBL" id="JAPWTJ010000867">
    <property type="protein sequence ID" value="KAJ8975149.1"/>
    <property type="molecule type" value="Genomic_DNA"/>
</dbReference>
<sequence>MKPIPAICYRNGGCRHGVAFLLWLHRRSESVTSAECYWKKSALSKVGTAKMDLQSLLCKDLPLLPPKDYSYVQKVIAEAPQARGGIFETTKRTVQHQHTSVEAFINFLKTTMTDEACKTGERDTREQSKSSLWYEFRFGRITASKIYEAARCKTVGTLVENIMESGVLHEVEKIKGITITRVGLFLDKNYPLFG</sequence>
<evidence type="ECO:0000313" key="5">
    <source>
        <dbReference type="EMBL" id="KAJ8975149.1"/>
    </source>
</evidence>
<dbReference type="Gene3D" id="3.90.320.10">
    <property type="match status" value="1"/>
</dbReference>
<dbReference type="PANTHER" id="PTHR39953:SF1">
    <property type="entry name" value="RE54151P"/>
    <property type="match status" value="1"/>
</dbReference>
<organism evidence="5 6">
    <name type="scientific">Molorchus minor</name>
    <dbReference type="NCBI Taxonomy" id="1323400"/>
    <lineage>
        <taxon>Eukaryota</taxon>
        <taxon>Metazoa</taxon>
        <taxon>Ecdysozoa</taxon>
        <taxon>Arthropoda</taxon>
        <taxon>Hexapoda</taxon>
        <taxon>Insecta</taxon>
        <taxon>Pterygota</taxon>
        <taxon>Neoptera</taxon>
        <taxon>Endopterygota</taxon>
        <taxon>Coleoptera</taxon>
        <taxon>Polyphaga</taxon>
        <taxon>Cucujiformia</taxon>
        <taxon>Chrysomeloidea</taxon>
        <taxon>Cerambycidae</taxon>
        <taxon>Lamiinae</taxon>
        <taxon>Monochamini</taxon>
        <taxon>Molorchus</taxon>
    </lineage>
</organism>
<proteinExistence type="predicted"/>
<dbReference type="PANTHER" id="PTHR39953">
    <property type="entry name" value="RE54151P"/>
    <property type="match status" value="1"/>
</dbReference>
<evidence type="ECO:0000313" key="6">
    <source>
        <dbReference type="Proteomes" id="UP001162164"/>
    </source>
</evidence>
<accession>A0ABQ9JB81</accession>
<dbReference type="InterPro" id="IPR011604">
    <property type="entry name" value="PDDEXK-like_dom_sf"/>
</dbReference>
<comment type="caution">
    <text evidence="5">The sequence shown here is derived from an EMBL/GenBank/DDBJ whole genome shotgun (WGS) entry which is preliminary data.</text>
</comment>
<dbReference type="InterPro" id="IPR034720">
    <property type="entry name" value="Viral_alk_exo"/>
</dbReference>